<comment type="function">
    <text evidence="5">Catalyzes the ATP-dependent conversion of 5-aminoimidazole ribonucleotide (AIR) and HCO(3)(-) to N5-carboxyaminoimidazole ribonucleotide (N5-CAIR).</text>
</comment>
<dbReference type="GO" id="GO:0004638">
    <property type="term" value="F:phosphoribosylaminoimidazole carboxylase activity"/>
    <property type="evidence" value="ECO:0007669"/>
    <property type="project" value="InterPro"/>
</dbReference>
<dbReference type="eggNOG" id="COG0026">
    <property type="taxonomic scope" value="Bacteria"/>
</dbReference>
<dbReference type="PANTHER" id="PTHR11609:SF5">
    <property type="entry name" value="PHOSPHORIBOSYLAMINOIMIDAZOLE CARBOXYLASE"/>
    <property type="match status" value="1"/>
</dbReference>
<dbReference type="InterPro" id="IPR003135">
    <property type="entry name" value="ATP-grasp_carboxylate-amine"/>
</dbReference>
<dbReference type="OrthoDB" id="9804625at2"/>
<dbReference type="Pfam" id="PF22660">
    <property type="entry name" value="RS_preATP-grasp-like"/>
    <property type="match status" value="1"/>
</dbReference>
<comment type="pathway">
    <text evidence="5 6">Purine metabolism; IMP biosynthesis via de novo pathway; 5-amino-1-(5-phospho-D-ribosyl)imidazole-4-carboxylate from 5-amino-1-(5-phospho-D-ribosyl)imidazole (N5-CAIR route): step 1/2.</text>
</comment>
<dbReference type="AlphaFoldDB" id="A0A0A5GGK2"/>
<dbReference type="FunFam" id="3.40.50.20:FF:000016">
    <property type="entry name" value="N5-carboxyaminoimidazole ribonucleotide synthase"/>
    <property type="match status" value="1"/>
</dbReference>
<dbReference type="Pfam" id="PF02222">
    <property type="entry name" value="ATP-grasp"/>
    <property type="match status" value="1"/>
</dbReference>
<dbReference type="NCBIfam" id="TIGR01161">
    <property type="entry name" value="purK"/>
    <property type="match status" value="1"/>
</dbReference>
<dbReference type="Gene3D" id="3.30.1490.20">
    <property type="entry name" value="ATP-grasp fold, A domain"/>
    <property type="match status" value="1"/>
</dbReference>
<dbReference type="SUPFAM" id="SSF51246">
    <property type="entry name" value="Rudiment single hybrid motif"/>
    <property type="match status" value="1"/>
</dbReference>
<name>A0A0A5GGK2_9BACI</name>
<evidence type="ECO:0000259" key="7">
    <source>
        <dbReference type="PROSITE" id="PS50975"/>
    </source>
</evidence>
<dbReference type="InterPro" id="IPR011761">
    <property type="entry name" value="ATP-grasp"/>
</dbReference>
<dbReference type="STRING" id="1385510.GCA_000425205_03396"/>
<dbReference type="SUPFAM" id="SSF56059">
    <property type="entry name" value="Glutathione synthetase ATP-binding domain-like"/>
    <property type="match status" value="1"/>
</dbReference>
<evidence type="ECO:0000256" key="1">
    <source>
        <dbReference type="ARBA" id="ARBA00022598"/>
    </source>
</evidence>
<dbReference type="Proteomes" id="UP000030528">
    <property type="component" value="Unassembled WGS sequence"/>
</dbReference>
<comment type="function">
    <text evidence="6">Catalyzes the ATP-dependent conversion of 5-aminoimidazole ribonucleotide (AIR) and HCO(3)- to N5-carboxyaminoimidazole ribonucleotide (N5-CAIR).</text>
</comment>
<dbReference type="InterPro" id="IPR040686">
    <property type="entry name" value="PurK_C"/>
</dbReference>
<feature type="binding site" evidence="5">
    <location>
        <begin position="152"/>
        <end position="158"/>
    </location>
    <ligand>
        <name>ATP</name>
        <dbReference type="ChEBI" id="CHEBI:30616"/>
    </ligand>
</feature>
<dbReference type="InterPro" id="IPR011054">
    <property type="entry name" value="Rudment_hybrid_motif"/>
</dbReference>
<dbReference type="NCBIfam" id="NF004679">
    <property type="entry name" value="PRK06019.1-5"/>
    <property type="match status" value="1"/>
</dbReference>
<dbReference type="GO" id="GO:0005524">
    <property type="term" value="F:ATP binding"/>
    <property type="evidence" value="ECO:0007669"/>
    <property type="project" value="UniProtKB-UniRule"/>
</dbReference>
<evidence type="ECO:0000256" key="4">
    <source>
        <dbReference type="ARBA" id="ARBA00022840"/>
    </source>
</evidence>
<keyword evidence="2 5" id="KW-0547">Nucleotide-binding</keyword>
<evidence type="ECO:0000256" key="5">
    <source>
        <dbReference type="HAMAP-Rule" id="MF_01928"/>
    </source>
</evidence>
<accession>A0A0A5GGK2</accession>
<dbReference type="EC" id="6.3.4.18" evidence="5 6"/>
<keyword evidence="4 5" id="KW-0067">ATP-binding</keyword>
<evidence type="ECO:0000313" key="8">
    <source>
        <dbReference type="EMBL" id="KGX90245.1"/>
    </source>
</evidence>
<dbReference type="EMBL" id="AVPE01000016">
    <property type="protein sequence ID" value="KGX90245.1"/>
    <property type="molecule type" value="Genomic_DNA"/>
</dbReference>
<feature type="binding site" evidence="5">
    <location>
        <position position="147"/>
    </location>
    <ligand>
        <name>ATP</name>
        <dbReference type="ChEBI" id="CHEBI:30616"/>
    </ligand>
</feature>
<protein>
    <recommendedName>
        <fullName evidence="5 6">N5-carboxyaminoimidazole ribonucleotide synthase</fullName>
        <shortName evidence="5 6">N5-CAIR synthase</shortName>
        <ecNumber evidence="5 6">6.3.4.18</ecNumber>
    </recommendedName>
    <alternativeName>
        <fullName evidence="5 6">5-(carboxyamino)imidazole ribonucleotide synthetase</fullName>
    </alternativeName>
</protein>
<dbReference type="NCBIfam" id="NF004675">
    <property type="entry name" value="PRK06019.1-1"/>
    <property type="match status" value="1"/>
</dbReference>
<dbReference type="UniPathway" id="UPA00074">
    <property type="reaction ID" value="UER00942"/>
</dbReference>
<dbReference type="RefSeq" id="WP_051240073.1">
    <property type="nucleotide sequence ID" value="NZ_AULI01000019.1"/>
</dbReference>
<dbReference type="PROSITE" id="PS50975">
    <property type="entry name" value="ATP_GRASP"/>
    <property type="match status" value="1"/>
</dbReference>
<evidence type="ECO:0000256" key="6">
    <source>
        <dbReference type="RuleBase" id="RU361200"/>
    </source>
</evidence>
<dbReference type="HAMAP" id="MF_01928">
    <property type="entry name" value="PurK"/>
    <property type="match status" value="1"/>
</dbReference>
<evidence type="ECO:0000256" key="3">
    <source>
        <dbReference type="ARBA" id="ARBA00022755"/>
    </source>
</evidence>
<feature type="binding site" evidence="5">
    <location>
        <position position="191"/>
    </location>
    <ligand>
        <name>ATP</name>
        <dbReference type="ChEBI" id="CHEBI:30616"/>
    </ligand>
</feature>
<dbReference type="InterPro" id="IPR016185">
    <property type="entry name" value="PreATP-grasp_dom_sf"/>
</dbReference>
<proteinExistence type="inferred from homology"/>
<dbReference type="FunFam" id="3.30.1490.20:FF:000015">
    <property type="entry name" value="N5-carboxyaminoimidazole ribonucleotide synthase"/>
    <property type="match status" value="1"/>
</dbReference>
<evidence type="ECO:0000313" key="9">
    <source>
        <dbReference type="Proteomes" id="UP000030528"/>
    </source>
</evidence>
<feature type="binding site" evidence="5">
    <location>
        <begin position="267"/>
        <end position="268"/>
    </location>
    <ligand>
        <name>ATP</name>
        <dbReference type="ChEBI" id="CHEBI:30616"/>
    </ligand>
</feature>
<dbReference type="NCBIfam" id="NF004676">
    <property type="entry name" value="PRK06019.1-2"/>
    <property type="match status" value="1"/>
</dbReference>
<feature type="binding site" evidence="5">
    <location>
        <position position="107"/>
    </location>
    <ligand>
        <name>ATP</name>
        <dbReference type="ChEBI" id="CHEBI:30616"/>
    </ligand>
</feature>
<feature type="binding site" evidence="5">
    <location>
        <begin position="183"/>
        <end position="186"/>
    </location>
    <ligand>
        <name>ATP</name>
        <dbReference type="ChEBI" id="CHEBI:30616"/>
    </ligand>
</feature>
<dbReference type="SUPFAM" id="SSF52440">
    <property type="entry name" value="PreATP-grasp domain"/>
    <property type="match status" value="1"/>
</dbReference>
<keyword evidence="9" id="KW-1185">Reference proteome</keyword>
<sequence length="385" mass="43127">MSRFIPPGSTIGIIGGGQLGKMMALSARAMGYRIALLDPNEHCPCAGIADAFIVANYDDEKAIERLAQKSDVLTYEFENVDVDVLRSVEEAGMLPQGIKPLWTAQHRLREKACFKKAGIPFVPYTLISEPTQLAHAVIEIGLPAVLKTISGGYDGKGQFLIESREDLERARNFVYHNGECVLEHWLMFDKEISVIMTRGQDGELALYPIPENLHEHQMLRSSLVPARIRDTVLEQANEMARKLAQSLSFVGTFALEMFVRGDEVYANEMAPRPHNTGHYTIEACSVSQFEQHIRAICGLPLLPIEMTGAAYMKNIIGDDVHDYTSREAHMNGHVHLYGKNEARPKRKMGHVTYTALSYEKLIQMIEEKEKESWYSSVGTFLGGKQ</sequence>
<dbReference type="InterPro" id="IPR054350">
    <property type="entry name" value="PurT/PurK_preATP-grasp"/>
</dbReference>
<dbReference type="GO" id="GO:0046872">
    <property type="term" value="F:metal ion binding"/>
    <property type="evidence" value="ECO:0007669"/>
    <property type="project" value="InterPro"/>
</dbReference>
<dbReference type="GO" id="GO:0005829">
    <property type="term" value="C:cytosol"/>
    <property type="evidence" value="ECO:0007669"/>
    <property type="project" value="TreeGrafter"/>
</dbReference>
<dbReference type="Gene3D" id="3.30.470.20">
    <property type="entry name" value="ATP-grasp fold, B domain"/>
    <property type="match status" value="1"/>
</dbReference>
<comment type="similarity">
    <text evidence="5 6">Belongs to the PurK/PurT family.</text>
</comment>
<comment type="caution">
    <text evidence="8">The sequence shown here is derived from an EMBL/GenBank/DDBJ whole genome shotgun (WGS) entry which is preliminary data.</text>
</comment>
<comment type="subunit">
    <text evidence="5 6">Homodimer.</text>
</comment>
<dbReference type="GO" id="GO:0006189">
    <property type="term" value="P:'de novo' IMP biosynthetic process"/>
    <property type="evidence" value="ECO:0007669"/>
    <property type="project" value="UniProtKB-UniRule"/>
</dbReference>
<dbReference type="InterPro" id="IPR005875">
    <property type="entry name" value="PurK"/>
</dbReference>
<feature type="binding site" evidence="5">
    <location>
        <position position="214"/>
    </location>
    <ligand>
        <name>ATP</name>
        <dbReference type="ChEBI" id="CHEBI:30616"/>
    </ligand>
</feature>
<dbReference type="Pfam" id="PF17769">
    <property type="entry name" value="PurK_C"/>
    <property type="match status" value="1"/>
</dbReference>
<keyword evidence="1 5" id="KW-0436">Ligase</keyword>
<gene>
    <name evidence="5 6" type="primary">purK</name>
    <name evidence="8" type="ORF">N781_08345</name>
</gene>
<reference evidence="8 9" key="1">
    <citation type="submission" date="2013-08" db="EMBL/GenBank/DDBJ databases">
        <authorList>
            <person name="Huang J."/>
            <person name="Wang G."/>
        </authorList>
    </citation>
    <scope>NUCLEOTIDE SEQUENCE [LARGE SCALE GENOMIC DNA]</scope>
    <source>
        <strain evidence="8 9">JSM 076056</strain>
    </source>
</reference>
<dbReference type="GO" id="GO:0034028">
    <property type="term" value="F:5-(carboxyamino)imidazole ribonucleotide synthase activity"/>
    <property type="evidence" value="ECO:0007669"/>
    <property type="project" value="UniProtKB-UniRule"/>
</dbReference>
<dbReference type="InterPro" id="IPR013815">
    <property type="entry name" value="ATP_grasp_subdomain_1"/>
</dbReference>
<evidence type="ECO:0000256" key="2">
    <source>
        <dbReference type="ARBA" id="ARBA00022741"/>
    </source>
</evidence>
<keyword evidence="3 5" id="KW-0658">Purine biosynthesis</keyword>
<dbReference type="PANTHER" id="PTHR11609">
    <property type="entry name" value="PURINE BIOSYNTHESIS PROTEIN 6/7, PUR6/7"/>
    <property type="match status" value="1"/>
</dbReference>
<dbReference type="Gene3D" id="3.40.50.20">
    <property type="match status" value="1"/>
</dbReference>
<organism evidence="8 9">
    <name type="scientific">Pontibacillus halophilus JSM 076056 = DSM 19796</name>
    <dbReference type="NCBI Taxonomy" id="1385510"/>
    <lineage>
        <taxon>Bacteria</taxon>
        <taxon>Bacillati</taxon>
        <taxon>Bacillota</taxon>
        <taxon>Bacilli</taxon>
        <taxon>Bacillales</taxon>
        <taxon>Bacillaceae</taxon>
        <taxon>Pontibacillus</taxon>
    </lineage>
</organism>
<feature type="domain" description="ATP-grasp" evidence="7">
    <location>
        <begin position="111"/>
        <end position="297"/>
    </location>
</feature>
<comment type="catalytic activity">
    <reaction evidence="5 6">
        <text>5-amino-1-(5-phospho-beta-D-ribosyl)imidazole + hydrogencarbonate + ATP = 5-carboxyamino-1-(5-phospho-D-ribosyl)imidazole + ADP + phosphate + 2 H(+)</text>
        <dbReference type="Rhea" id="RHEA:19317"/>
        <dbReference type="ChEBI" id="CHEBI:15378"/>
        <dbReference type="ChEBI" id="CHEBI:17544"/>
        <dbReference type="ChEBI" id="CHEBI:30616"/>
        <dbReference type="ChEBI" id="CHEBI:43474"/>
        <dbReference type="ChEBI" id="CHEBI:58730"/>
        <dbReference type="ChEBI" id="CHEBI:137981"/>
        <dbReference type="ChEBI" id="CHEBI:456216"/>
        <dbReference type="EC" id="6.3.4.18"/>
    </reaction>
</comment>